<dbReference type="Pfam" id="PF00201">
    <property type="entry name" value="UDPGT"/>
    <property type="match status" value="1"/>
</dbReference>
<keyword evidence="2 3" id="KW-0808">Transferase</keyword>
<name>A0A9P9ZCF3_9POAL</name>
<evidence type="ECO:0000256" key="3">
    <source>
        <dbReference type="RuleBase" id="RU003718"/>
    </source>
</evidence>
<evidence type="ECO:0000256" key="4">
    <source>
        <dbReference type="RuleBase" id="RU362057"/>
    </source>
</evidence>
<keyword evidence="7" id="KW-1185">Reference proteome</keyword>
<dbReference type="GO" id="GO:0035251">
    <property type="term" value="F:UDP-glucosyltransferase activity"/>
    <property type="evidence" value="ECO:0007669"/>
    <property type="project" value="TreeGrafter"/>
</dbReference>
<organism evidence="6 7">
    <name type="scientific">Rhynchospora breviuscula</name>
    <dbReference type="NCBI Taxonomy" id="2022672"/>
    <lineage>
        <taxon>Eukaryota</taxon>
        <taxon>Viridiplantae</taxon>
        <taxon>Streptophyta</taxon>
        <taxon>Embryophyta</taxon>
        <taxon>Tracheophyta</taxon>
        <taxon>Spermatophyta</taxon>
        <taxon>Magnoliopsida</taxon>
        <taxon>Liliopsida</taxon>
        <taxon>Poales</taxon>
        <taxon>Cyperaceae</taxon>
        <taxon>Cyperoideae</taxon>
        <taxon>Rhynchosporeae</taxon>
        <taxon>Rhynchospora</taxon>
    </lineage>
</organism>
<evidence type="ECO:0000256" key="1">
    <source>
        <dbReference type="ARBA" id="ARBA00009995"/>
    </source>
</evidence>
<evidence type="ECO:0000256" key="2">
    <source>
        <dbReference type="ARBA" id="ARBA00022679"/>
    </source>
</evidence>
<evidence type="ECO:0000313" key="7">
    <source>
        <dbReference type="Proteomes" id="UP001151287"/>
    </source>
</evidence>
<comment type="similarity">
    <text evidence="1 3">Belongs to the UDP-glycosyltransferase family.</text>
</comment>
<evidence type="ECO:0000259" key="5">
    <source>
        <dbReference type="Pfam" id="PF26168"/>
    </source>
</evidence>
<accession>A0A9P9ZCF3</accession>
<dbReference type="Proteomes" id="UP001151287">
    <property type="component" value="Unassembled WGS sequence"/>
</dbReference>
<sequence>MSLHPTSLAMDAMGSELKPHFVLVPLMAQGHMIPMVDMAQLLAEHDATVTFVTTPVNASRIKTIIERIEASELPIKFLKLQFPCEKVGLPEGYESADLLSGLDQIMKFIDATAMLKESLITCLKGQYHSPTCIIADTSQPWVGDVARELGIPRLAFNGSGAFPNLATYIIRHQKIFDDVKDDKEIISIPGFPHQLEMTKAIAPLSVYRPGMEQFMEKRLKEERIADGIVVNSFHELESLYVESYAKTTGKKIWTIGPMLLCNKNIHEFSSRGNKASINEEDCSCWLDSMKPGSVVYVSFGSLAQTTVTQLAEIGLGLEASNKPFVWVIKAGDRFSDVEEWLSNDFEERVKDRGLIIKGWAPQMMILSHPAIGGFLTHCGWNSTLEGICTGVPMITWPHFADQFLNEILIVEILKIGTKIGVEHPNQWVTYEESKNDNDVMVKRDDVAKAVLELMGEGEEMRERARELARKAREAMNEGGSSFNNIIELIKEFGDASKIFSSS</sequence>
<dbReference type="SUPFAM" id="SSF53756">
    <property type="entry name" value="UDP-Glycosyltransferase/glycogen phosphorylase"/>
    <property type="match status" value="1"/>
</dbReference>
<comment type="caution">
    <text evidence="6">The sequence shown here is derived from an EMBL/GenBank/DDBJ whole genome shotgun (WGS) entry which is preliminary data.</text>
</comment>
<dbReference type="InterPro" id="IPR058980">
    <property type="entry name" value="Glyco_transf_N"/>
</dbReference>
<dbReference type="PANTHER" id="PTHR48047">
    <property type="entry name" value="GLYCOSYLTRANSFERASE"/>
    <property type="match status" value="1"/>
</dbReference>
<dbReference type="EMBL" id="JAMQYH010000005">
    <property type="protein sequence ID" value="KAJ1685326.1"/>
    <property type="molecule type" value="Genomic_DNA"/>
</dbReference>
<dbReference type="Pfam" id="PF26168">
    <property type="entry name" value="Glyco_transf_N"/>
    <property type="match status" value="1"/>
</dbReference>
<reference evidence="6" key="1">
    <citation type="journal article" date="2022" name="Cell">
        <title>Repeat-based holocentromeres influence genome architecture and karyotype evolution.</title>
        <authorList>
            <person name="Hofstatter P.G."/>
            <person name="Thangavel G."/>
            <person name="Lux T."/>
            <person name="Neumann P."/>
            <person name="Vondrak T."/>
            <person name="Novak P."/>
            <person name="Zhang M."/>
            <person name="Costa L."/>
            <person name="Castellani M."/>
            <person name="Scott A."/>
            <person name="Toegelov H."/>
            <person name="Fuchs J."/>
            <person name="Mata-Sucre Y."/>
            <person name="Dias Y."/>
            <person name="Vanzela A.L.L."/>
            <person name="Huettel B."/>
            <person name="Almeida C.C.S."/>
            <person name="Simkova H."/>
            <person name="Souza G."/>
            <person name="Pedrosa-Harand A."/>
            <person name="Macas J."/>
            <person name="Mayer K.F.X."/>
            <person name="Houben A."/>
            <person name="Marques A."/>
        </authorList>
    </citation>
    <scope>NUCLEOTIDE SEQUENCE</scope>
    <source>
        <strain evidence="6">RhyBre1mFocal</strain>
    </source>
</reference>
<protein>
    <recommendedName>
        <fullName evidence="4">Glycosyltransferase</fullName>
        <ecNumber evidence="4">2.4.1.-</ecNumber>
    </recommendedName>
</protein>
<dbReference type="PANTHER" id="PTHR48047:SF182">
    <property type="entry name" value="GLYCOSYLTRANSFERASE"/>
    <property type="match status" value="1"/>
</dbReference>
<dbReference type="CDD" id="cd03784">
    <property type="entry name" value="GT1_Gtf-like"/>
    <property type="match status" value="1"/>
</dbReference>
<dbReference type="AlphaFoldDB" id="A0A9P9ZCF3"/>
<dbReference type="FunFam" id="3.40.50.2000:FF:000047">
    <property type="entry name" value="Glycosyltransferase"/>
    <property type="match status" value="1"/>
</dbReference>
<dbReference type="EC" id="2.4.1.-" evidence="4"/>
<dbReference type="Gene3D" id="3.40.50.2000">
    <property type="entry name" value="Glycogen Phosphorylase B"/>
    <property type="match status" value="2"/>
</dbReference>
<dbReference type="InterPro" id="IPR002213">
    <property type="entry name" value="UDP_glucos_trans"/>
</dbReference>
<keyword evidence="3" id="KW-0328">Glycosyltransferase</keyword>
<dbReference type="PROSITE" id="PS00375">
    <property type="entry name" value="UDPGT"/>
    <property type="match status" value="1"/>
</dbReference>
<dbReference type="OrthoDB" id="5835829at2759"/>
<gene>
    <name evidence="6" type="ORF">LUZ63_016716</name>
</gene>
<evidence type="ECO:0000313" key="6">
    <source>
        <dbReference type="EMBL" id="KAJ1685326.1"/>
    </source>
</evidence>
<proteinExistence type="inferred from homology"/>
<dbReference type="InterPro" id="IPR035595">
    <property type="entry name" value="UDP_glycos_trans_CS"/>
</dbReference>
<feature type="domain" description="Glycosyltransferase N-terminal" evidence="5">
    <location>
        <begin position="22"/>
        <end position="258"/>
    </location>
</feature>